<sequence length="237" mass="26956">MKDKSISKILRRIAVGEDSLLCNNHALPMFAEFQFEDIIFGVFPKVGASVRNAYDSWPNNSVGDVVEMLMQMLEALAFIHDLNIAHRDAFRDDFVVQWHPESLRTIKISPSRPRVYLIDFEVAMIFPPELTVDECLVAGFHSGGSFTGIEEYARAHAPEFYSGEAYSHFKLDVWQLEKSFKDFKSTISPIDQVLKDMYYSNPTHRLSAKEALDILQTVVYSMTPESLLIKPVVAESL</sequence>
<organism evidence="2 3">
    <name type="scientific">Collybia nuda</name>
    <dbReference type="NCBI Taxonomy" id="64659"/>
    <lineage>
        <taxon>Eukaryota</taxon>
        <taxon>Fungi</taxon>
        <taxon>Dikarya</taxon>
        <taxon>Basidiomycota</taxon>
        <taxon>Agaricomycotina</taxon>
        <taxon>Agaricomycetes</taxon>
        <taxon>Agaricomycetidae</taxon>
        <taxon>Agaricales</taxon>
        <taxon>Tricholomatineae</taxon>
        <taxon>Clitocybaceae</taxon>
        <taxon>Collybia</taxon>
    </lineage>
</organism>
<dbReference type="GO" id="GO:0004672">
    <property type="term" value="F:protein kinase activity"/>
    <property type="evidence" value="ECO:0007669"/>
    <property type="project" value="InterPro"/>
</dbReference>
<evidence type="ECO:0000313" key="2">
    <source>
        <dbReference type="EMBL" id="KAF9459690.1"/>
    </source>
</evidence>
<dbReference type="OrthoDB" id="2985259at2759"/>
<evidence type="ECO:0000313" key="3">
    <source>
        <dbReference type="Proteomes" id="UP000807353"/>
    </source>
</evidence>
<keyword evidence="3" id="KW-1185">Reference proteome</keyword>
<comment type="caution">
    <text evidence="2">The sequence shown here is derived from an EMBL/GenBank/DDBJ whole genome shotgun (WGS) entry which is preliminary data.</text>
</comment>
<dbReference type="Gene3D" id="1.10.510.10">
    <property type="entry name" value="Transferase(Phosphotransferase) domain 1"/>
    <property type="match status" value="1"/>
</dbReference>
<accession>A0A9P5XZM6</accession>
<dbReference type="InterPro" id="IPR000719">
    <property type="entry name" value="Prot_kinase_dom"/>
</dbReference>
<dbReference type="SUPFAM" id="SSF56112">
    <property type="entry name" value="Protein kinase-like (PK-like)"/>
    <property type="match status" value="1"/>
</dbReference>
<feature type="domain" description="Protein kinase" evidence="1">
    <location>
        <begin position="1"/>
        <end position="237"/>
    </location>
</feature>
<evidence type="ECO:0000259" key="1">
    <source>
        <dbReference type="PROSITE" id="PS50011"/>
    </source>
</evidence>
<gene>
    <name evidence="2" type="ORF">BDZ94DRAFT_1001692</name>
</gene>
<dbReference type="Proteomes" id="UP000807353">
    <property type="component" value="Unassembled WGS sequence"/>
</dbReference>
<reference evidence="2" key="1">
    <citation type="submission" date="2020-11" db="EMBL/GenBank/DDBJ databases">
        <authorList>
            <consortium name="DOE Joint Genome Institute"/>
            <person name="Ahrendt S."/>
            <person name="Riley R."/>
            <person name="Andreopoulos W."/>
            <person name="Labutti K."/>
            <person name="Pangilinan J."/>
            <person name="Ruiz-Duenas F.J."/>
            <person name="Barrasa J.M."/>
            <person name="Sanchez-Garcia M."/>
            <person name="Camarero S."/>
            <person name="Miyauchi S."/>
            <person name="Serrano A."/>
            <person name="Linde D."/>
            <person name="Babiker R."/>
            <person name="Drula E."/>
            <person name="Ayuso-Fernandez I."/>
            <person name="Pacheco R."/>
            <person name="Padilla G."/>
            <person name="Ferreira P."/>
            <person name="Barriuso J."/>
            <person name="Kellner H."/>
            <person name="Castanera R."/>
            <person name="Alfaro M."/>
            <person name="Ramirez L."/>
            <person name="Pisabarro A.G."/>
            <person name="Kuo A."/>
            <person name="Tritt A."/>
            <person name="Lipzen A."/>
            <person name="He G."/>
            <person name="Yan M."/>
            <person name="Ng V."/>
            <person name="Cullen D."/>
            <person name="Martin F."/>
            <person name="Rosso M.-N."/>
            <person name="Henrissat B."/>
            <person name="Hibbett D."/>
            <person name="Martinez A.T."/>
            <person name="Grigoriev I.V."/>
        </authorList>
    </citation>
    <scope>NUCLEOTIDE SEQUENCE</scope>
    <source>
        <strain evidence="2">CBS 247.69</strain>
    </source>
</reference>
<dbReference type="PROSITE" id="PS50011">
    <property type="entry name" value="PROTEIN_KINASE_DOM"/>
    <property type="match status" value="1"/>
</dbReference>
<name>A0A9P5XZM6_9AGAR</name>
<dbReference type="GO" id="GO:0005524">
    <property type="term" value="F:ATP binding"/>
    <property type="evidence" value="ECO:0007669"/>
    <property type="project" value="InterPro"/>
</dbReference>
<dbReference type="InterPro" id="IPR011009">
    <property type="entry name" value="Kinase-like_dom_sf"/>
</dbReference>
<protein>
    <recommendedName>
        <fullName evidence="1">Protein kinase domain-containing protein</fullName>
    </recommendedName>
</protein>
<dbReference type="EMBL" id="MU150312">
    <property type="protein sequence ID" value="KAF9459690.1"/>
    <property type="molecule type" value="Genomic_DNA"/>
</dbReference>
<dbReference type="AlphaFoldDB" id="A0A9P5XZM6"/>
<proteinExistence type="predicted"/>